<accession>A0AAN7IVK4</accession>
<protein>
    <recommendedName>
        <fullName evidence="3">Reverse transcriptase zinc-binding domain-containing protein</fullName>
    </recommendedName>
</protein>
<sequence>MNYCLKSRKVITEDKCLMCGKSESSRHILWDCNFVAEVWRESSLTLPNSNNLQRIFIDVVWKLREDQRVDWEIFATTTWCLWKNRNLFKHEGRCKQTKTIAREAEILVKEFRQKQGKLKSWLRSSVNISPPPL</sequence>
<dbReference type="AlphaFoldDB" id="A0AAN7IVK4"/>
<gene>
    <name evidence="1" type="ORF">RGQ29_019289</name>
</gene>
<dbReference type="EMBL" id="JAXUIC010000005">
    <property type="protein sequence ID" value="KAK4588237.1"/>
    <property type="molecule type" value="Genomic_DNA"/>
</dbReference>
<name>A0AAN7IVK4_QUERU</name>
<evidence type="ECO:0000313" key="2">
    <source>
        <dbReference type="Proteomes" id="UP001324115"/>
    </source>
</evidence>
<reference evidence="1 2" key="1">
    <citation type="journal article" date="2023" name="G3 (Bethesda)">
        <title>A haplotype-resolved chromosome-scale genome for Quercus rubra L. provides insights into the genetics of adaptive traits for red oak species.</title>
        <authorList>
            <person name="Kapoor B."/>
            <person name="Jenkins J."/>
            <person name="Schmutz J."/>
            <person name="Zhebentyayeva T."/>
            <person name="Kuelheim C."/>
            <person name="Coggeshall M."/>
            <person name="Heim C."/>
            <person name="Lasky J.R."/>
            <person name="Leites L."/>
            <person name="Islam-Faridi N."/>
            <person name="Romero-Severson J."/>
            <person name="DeLeo V.L."/>
            <person name="Lucas S.M."/>
            <person name="Lazic D."/>
            <person name="Gailing O."/>
            <person name="Carlson J."/>
            <person name="Staton M."/>
        </authorList>
    </citation>
    <scope>NUCLEOTIDE SEQUENCE [LARGE SCALE GENOMIC DNA]</scope>
    <source>
        <strain evidence="1">Pseudo-F2</strain>
    </source>
</reference>
<comment type="caution">
    <text evidence="1">The sequence shown here is derived from an EMBL/GenBank/DDBJ whole genome shotgun (WGS) entry which is preliminary data.</text>
</comment>
<evidence type="ECO:0000313" key="1">
    <source>
        <dbReference type="EMBL" id="KAK4588237.1"/>
    </source>
</evidence>
<proteinExistence type="predicted"/>
<dbReference type="Proteomes" id="UP001324115">
    <property type="component" value="Unassembled WGS sequence"/>
</dbReference>
<keyword evidence="2" id="KW-1185">Reference proteome</keyword>
<organism evidence="1 2">
    <name type="scientific">Quercus rubra</name>
    <name type="common">Northern red oak</name>
    <name type="synonym">Quercus borealis</name>
    <dbReference type="NCBI Taxonomy" id="3512"/>
    <lineage>
        <taxon>Eukaryota</taxon>
        <taxon>Viridiplantae</taxon>
        <taxon>Streptophyta</taxon>
        <taxon>Embryophyta</taxon>
        <taxon>Tracheophyta</taxon>
        <taxon>Spermatophyta</taxon>
        <taxon>Magnoliopsida</taxon>
        <taxon>eudicotyledons</taxon>
        <taxon>Gunneridae</taxon>
        <taxon>Pentapetalae</taxon>
        <taxon>rosids</taxon>
        <taxon>fabids</taxon>
        <taxon>Fagales</taxon>
        <taxon>Fagaceae</taxon>
        <taxon>Quercus</taxon>
    </lineage>
</organism>
<evidence type="ECO:0008006" key="3">
    <source>
        <dbReference type="Google" id="ProtNLM"/>
    </source>
</evidence>